<proteinExistence type="predicted"/>
<keyword evidence="2" id="KW-1185">Reference proteome</keyword>
<dbReference type="RefSeq" id="XP_066710490.1">
    <property type="nucleotide sequence ID" value="XM_066861380.1"/>
</dbReference>
<dbReference type="GeneID" id="92094443"/>
<gene>
    <name evidence="1" type="ORF">PG994_009971</name>
</gene>
<reference evidence="1 2" key="1">
    <citation type="submission" date="2023-01" db="EMBL/GenBank/DDBJ databases">
        <title>Analysis of 21 Apiospora genomes using comparative genomics revels a genus with tremendous synthesis potential of carbohydrate active enzymes and secondary metabolites.</title>
        <authorList>
            <person name="Sorensen T."/>
        </authorList>
    </citation>
    <scope>NUCLEOTIDE SEQUENCE [LARGE SCALE GENOMIC DNA]</scope>
    <source>
        <strain evidence="1 2">CBS 135458</strain>
    </source>
</reference>
<evidence type="ECO:0008006" key="3">
    <source>
        <dbReference type="Google" id="ProtNLM"/>
    </source>
</evidence>
<organism evidence="1 2">
    <name type="scientific">Apiospora phragmitis</name>
    <dbReference type="NCBI Taxonomy" id="2905665"/>
    <lineage>
        <taxon>Eukaryota</taxon>
        <taxon>Fungi</taxon>
        <taxon>Dikarya</taxon>
        <taxon>Ascomycota</taxon>
        <taxon>Pezizomycotina</taxon>
        <taxon>Sordariomycetes</taxon>
        <taxon>Xylariomycetidae</taxon>
        <taxon>Amphisphaeriales</taxon>
        <taxon>Apiosporaceae</taxon>
        <taxon>Apiospora</taxon>
    </lineage>
</organism>
<accession>A0ABR1TNM0</accession>
<protein>
    <recommendedName>
        <fullName evidence="3">Secreted protein</fullName>
    </recommendedName>
</protein>
<dbReference type="EMBL" id="JAQQWL010000011">
    <property type="protein sequence ID" value="KAK8048241.1"/>
    <property type="molecule type" value="Genomic_DNA"/>
</dbReference>
<name>A0ABR1TNM0_9PEZI</name>
<evidence type="ECO:0000313" key="1">
    <source>
        <dbReference type="EMBL" id="KAK8048241.1"/>
    </source>
</evidence>
<dbReference type="Proteomes" id="UP001480595">
    <property type="component" value="Unassembled WGS sequence"/>
</dbReference>
<comment type="caution">
    <text evidence="1">The sequence shown here is derived from an EMBL/GenBank/DDBJ whole genome shotgun (WGS) entry which is preliminary data.</text>
</comment>
<sequence>MHLARPRRFLMAVAHRLGIGSLLTAARTSRAIYASHAIELCPPECEGGHYRRKSNSSLLYPVRRASLGDPYHFRIGTETVRSKSDLWTFSSMSDGPGAAIGCLVLLSPCPVLLVRPLENRNEKWAPRQEEQR</sequence>
<evidence type="ECO:0000313" key="2">
    <source>
        <dbReference type="Proteomes" id="UP001480595"/>
    </source>
</evidence>